<dbReference type="PANTHER" id="PTHR46292:SF1">
    <property type="entry name" value="COILED-COIL DOMAIN-CONTAINING PROTEIN 102A"/>
    <property type="match status" value="1"/>
</dbReference>
<evidence type="ECO:0000256" key="2">
    <source>
        <dbReference type="SAM" id="MobiDB-lite"/>
    </source>
</evidence>
<accession>A0A183D0E1</accession>
<organism evidence="3">
    <name type="scientific">Gongylonema pulchrum</name>
    <dbReference type="NCBI Taxonomy" id="637853"/>
    <lineage>
        <taxon>Eukaryota</taxon>
        <taxon>Metazoa</taxon>
        <taxon>Ecdysozoa</taxon>
        <taxon>Nematoda</taxon>
        <taxon>Chromadorea</taxon>
        <taxon>Rhabditida</taxon>
        <taxon>Spirurina</taxon>
        <taxon>Spiruromorpha</taxon>
        <taxon>Spiruroidea</taxon>
        <taxon>Gongylonematidae</taxon>
        <taxon>Gongylonema</taxon>
    </lineage>
</organism>
<protein>
    <submittedName>
        <fullName evidence="3">Coiled-coil domain-containing protein 102A</fullName>
    </submittedName>
</protein>
<feature type="region of interest" description="Disordered" evidence="2">
    <location>
        <begin position="61"/>
        <end position="92"/>
    </location>
</feature>
<dbReference type="AlphaFoldDB" id="A0A183D0E1"/>
<dbReference type="PANTHER" id="PTHR46292">
    <property type="entry name" value="COILED-COIL DOMAIN-CONTAINING PROTEIN 102A"/>
    <property type="match status" value="1"/>
</dbReference>
<sequence length="135" mass="16096">LRILPTTGRCRHTDWDACEVARLQELNEARQRAAQMEKTMRWWSECTASWRQKWNTVRNERNRAREESQSLRTALAEAKPIEMNSPPQTPSIMLDEECQARPEHMHVSTITDQLVHFFMFFKSKYIFPLRIRFSA</sequence>
<reference evidence="3" key="1">
    <citation type="submission" date="2016-06" db="UniProtKB">
        <authorList>
            <consortium name="WormBaseParasite"/>
        </authorList>
    </citation>
    <scope>IDENTIFICATION</scope>
</reference>
<keyword evidence="1" id="KW-0175">Coiled coil</keyword>
<name>A0A183D0E1_9BILA</name>
<evidence type="ECO:0000313" key="3">
    <source>
        <dbReference type="WBParaSite" id="GPUH_0000218701-mRNA-1"/>
    </source>
</evidence>
<proteinExistence type="predicted"/>
<evidence type="ECO:0000256" key="1">
    <source>
        <dbReference type="ARBA" id="ARBA00023054"/>
    </source>
</evidence>
<dbReference type="WBParaSite" id="GPUH_0000218701-mRNA-1">
    <property type="protein sequence ID" value="GPUH_0000218701-mRNA-1"/>
    <property type="gene ID" value="GPUH_0000218701"/>
</dbReference>